<dbReference type="EMBL" id="LAZR01000107">
    <property type="protein sequence ID" value="KKN90785.1"/>
    <property type="molecule type" value="Genomic_DNA"/>
</dbReference>
<accession>A0A0F9UC98</accession>
<dbReference type="AlphaFoldDB" id="A0A0F9UC98"/>
<evidence type="ECO:0000313" key="1">
    <source>
        <dbReference type="EMBL" id="KKN90785.1"/>
    </source>
</evidence>
<name>A0A0F9UC98_9ZZZZ</name>
<sequence length="229" mass="25668">MNSVDFSKYSLEELKNLKNNLEKKPKPNFAPKLNIIDKFTNIDELLIETIRALKDLTQDQRETNRQLQISNKLLLGLLIEEAADGTISLRGESGIDTAAILEEIGGGGAVITRKIDLANTTVEGNKIIFQAEFEGGLAEVLFTSSTSTTDNKDYSVRVLGDDEIAYQGTFAEFEARGGTETDMACFEDEINNWYLLQFQNVNFANKILIEVYDSSATFLRIYVKYHKST</sequence>
<proteinExistence type="predicted"/>
<gene>
    <name evidence="1" type="ORF">LCGC14_0223680</name>
</gene>
<protein>
    <submittedName>
        <fullName evidence="1">Uncharacterized protein</fullName>
    </submittedName>
</protein>
<comment type="caution">
    <text evidence="1">The sequence shown here is derived from an EMBL/GenBank/DDBJ whole genome shotgun (WGS) entry which is preliminary data.</text>
</comment>
<organism evidence="1">
    <name type="scientific">marine sediment metagenome</name>
    <dbReference type="NCBI Taxonomy" id="412755"/>
    <lineage>
        <taxon>unclassified sequences</taxon>
        <taxon>metagenomes</taxon>
        <taxon>ecological metagenomes</taxon>
    </lineage>
</organism>
<reference evidence="1" key="1">
    <citation type="journal article" date="2015" name="Nature">
        <title>Complex archaea that bridge the gap between prokaryotes and eukaryotes.</title>
        <authorList>
            <person name="Spang A."/>
            <person name="Saw J.H."/>
            <person name="Jorgensen S.L."/>
            <person name="Zaremba-Niedzwiedzka K."/>
            <person name="Martijn J."/>
            <person name="Lind A.E."/>
            <person name="van Eijk R."/>
            <person name="Schleper C."/>
            <person name="Guy L."/>
            <person name="Ettema T.J."/>
        </authorList>
    </citation>
    <scope>NUCLEOTIDE SEQUENCE</scope>
</reference>